<dbReference type="PANTHER" id="PTHR33265">
    <property type="entry name" value="AVR9/CF-9 RAPIDLY ELICITED PROTEIN-RELATED"/>
    <property type="match status" value="1"/>
</dbReference>
<evidence type="ECO:0000313" key="1">
    <source>
        <dbReference type="EMBL" id="KAF7843395.1"/>
    </source>
</evidence>
<evidence type="ECO:0008006" key="3">
    <source>
        <dbReference type="Google" id="ProtNLM"/>
    </source>
</evidence>
<evidence type="ECO:0000313" key="2">
    <source>
        <dbReference type="Proteomes" id="UP000634136"/>
    </source>
</evidence>
<comment type="caution">
    <text evidence="1">The sequence shown here is derived from an EMBL/GenBank/DDBJ whole genome shotgun (WGS) entry which is preliminary data.</text>
</comment>
<proteinExistence type="predicted"/>
<dbReference type="InterPro" id="IPR008480">
    <property type="entry name" value="DUF761_pln"/>
</dbReference>
<dbReference type="PANTHER" id="PTHR33265:SF8">
    <property type="entry name" value="AVR9_CF-9 RAPIDLY ELICITED PROTEIN 146"/>
    <property type="match status" value="1"/>
</dbReference>
<dbReference type="AlphaFoldDB" id="A0A834XF98"/>
<keyword evidence="2" id="KW-1185">Reference proteome</keyword>
<organism evidence="1 2">
    <name type="scientific">Senna tora</name>
    <dbReference type="NCBI Taxonomy" id="362788"/>
    <lineage>
        <taxon>Eukaryota</taxon>
        <taxon>Viridiplantae</taxon>
        <taxon>Streptophyta</taxon>
        <taxon>Embryophyta</taxon>
        <taxon>Tracheophyta</taxon>
        <taxon>Spermatophyta</taxon>
        <taxon>Magnoliopsida</taxon>
        <taxon>eudicotyledons</taxon>
        <taxon>Gunneridae</taxon>
        <taxon>Pentapetalae</taxon>
        <taxon>rosids</taxon>
        <taxon>fabids</taxon>
        <taxon>Fabales</taxon>
        <taxon>Fabaceae</taxon>
        <taxon>Caesalpinioideae</taxon>
        <taxon>Cassia clade</taxon>
        <taxon>Senna</taxon>
    </lineage>
</organism>
<reference evidence="1" key="1">
    <citation type="submission" date="2020-09" db="EMBL/GenBank/DDBJ databases">
        <title>Genome-Enabled Discovery of Anthraquinone Biosynthesis in Senna tora.</title>
        <authorList>
            <person name="Kang S.-H."/>
            <person name="Pandey R.P."/>
            <person name="Lee C.-M."/>
            <person name="Sim J.-S."/>
            <person name="Jeong J.-T."/>
            <person name="Choi B.-S."/>
            <person name="Jung M."/>
            <person name="Ginzburg D."/>
            <person name="Zhao K."/>
            <person name="Won S.Y."/>
            <person name="Oh T.-J."/>
            <person name="Yu Y."/>
            <person name="Kim N.-H."/>
            <person name="Lee O.R."/>
            <person name="Lee T.-H."/>
            <person name="Bashyal P."/>
            <person name="Kim T.-S."/>
            <person name="Lee W.-H."/>
            <person name="Kawkins C."/>
            <person name="Kim C.-K."/>
            <person name="Kim J.S."/>
            <person name="Ahn B.O."/>
            <person name="Rhee S.Y."/>
            <person name="Sohng J.K."/>
        </authorList>
    </citation>
    <scope>NUCLEOTIDE SEQUENCE</scope>
    <source>
        <tissue evidence="1">Leaf</tissue>
    </source>
</reference>
<name>A0A834XF98_9FABA</name>
<protein>
    <recommendedName>
        <fullName evidence="3">Avr9/Cf-9 rapidly elicited protein 146</fullName>
    </recommendedName>
</protein>
<dbReference type="OrthoDB" id="696337at2759"/>
<gene>
    <name evidence="1" type="ORF">G2W53_000300</name>
</gene>
<dbReference type="Proteomes" id="UP000634136">
    <property type="component" value="Unassembled WGS sequence"/>
</dbReference>
<dbReference type="EMBL" id="JAAIUW010000001">
    <property type="protein sequence ID" value="KAF7843395.1"/>
    <property type="molecule type" value="Genomic_DNA"/>
</dbReference>
<accession>A0A834XF98</accession>
<sequence>MENNLPVMAKRVWSIARVVYYMLRKGISKGKLMLDLNIFLKRRTKLAGKAIANLISLHHHHAAAASSPDAAAAHLQFSAARGEYEFSCSNTPNNYLHNFFPTKHNRHSHFFACAHAPLTLDDDVAGVNNALRVTLEMLENNKGKSVVEAAAASPALPGFGRTPMARQLRVTDSPFPVQDGDEDRDHQVDKAAEEFIKRFYKELRKQA</sequence>
<dbReference type="Pfam" id="PF05553">
    <property type="entry name" value="DUF761"/>
    <property type="match status" value="1"/>
</dbReference>